<protein>
    <submittedName>
        <fullName evidence="2">(apollo) hypothetical protein</fullName>
    </submittedName>
</protein>
<gene>
    <name evidence="2" type="ORF">PAPOLLO_LOCUS24873</name>
</gene>
<organism evidence="2 3">
    <name type="scientific">Parnassius apollo</name>
    <name type="common">Apollo butterfly</name>
    <name type="synonym">Papilio apollo</name>
    <dbReference type="NCBI Taxonomy" id="110799"/>
    <lineage>
        <taxon>Eukaryota</taxon>
        <taxon>Metazoa</taxon>
        <taxon>Ecdysozoa</taxon>
        <taxon>Arthropoda</taxon>
        <taxon>Hexapoda</taxon>
        <taxon>Insecta</taxon>
        <taxon>Pterygota</taxon>
        <taxon>Neoptera</taxon>
        <taxon>Endopterygota</taxon>
        <taxon>Lepidoptera</taxon>
        <taxon>Glossata</taxon>
        <taxon>Ditrysia</taxon>
        <taxon>Papilionoidea</taxon>
        <taxon>Papilionidae</taxon>
        <taxon>Parnassiinae</taxon>
        <taxon>Parnassini</taxon>
        <taxon>Parnassius</taxon>
        <taxon>Parnassius</taxon>
    </lineage>
</organism>
<comment type="caution">
    <text evidence="2">The sequence shown here is derived from an EMBL/GenBank/DDBJ whole genome shotgun (WGS) entry which is preliminary data.</text>
</comment>
<name>A0A8S3Y4B1_PARAO</name>
<evidence type="ECO:0000313" key="2">
    <source>
        <dbReference type="EMBL" id="CAG5050841.1"/>
    </source>
</evidence>
<feature type="region of interest" description="Disordered" evidence="1">
    <location>
        <begin position="59"/>
        <end position="109"/>
    </location>
</feature>
<dbReference type="OrthoDB" id="7362285at2759"/>
<reference evidence="2" key="1">
    <citation type="submission" date="2021-04" db="EMBL/GenBank/DDBJ databases">
        <authorList>
            <person name="Tunstrom K."/>
        </authorList>
    </citation>
    <scope>NUCLEOTIDE SEQUENCE</scope>
</reference>
<accession>A0A8S3Y4B1</accession>
<keyword evidence="3" id="KW-1185">Reference proteome</keyword>
<feature type="compositionally biased region" description="Low complexity" evidence="1">
    <location>
        <begin position="85"/>
        <end position="106"/>
    </location>
</feature>
<dbReference type="Proteomes" id="UP000691718">
    <property type="component" value="Unassembled WGS sequence"/>
</dbReference>
<sequence>MRKGAYRESGPIALSQLDNTIMTNQSEQSDVEASSPRDLNLNYRNINYMEGSAFGSYKAHPSSGIGARSAVQGSGAGAGGESDESPQTASAPSAPSAQPSCEAAPSRTAVPAAGPARVLSFAEVTKTVQRRKPKTRSYRYLGAAGVSNDENCNFKAADRKVPIFITIVHKETTETDIVEYVYNKTQENIKLERISFLRGNKDYNAFKFFVPERKIKIFLDATLWLEGVIFRRFVNFRRNNSSGTNGVVMNTVNGPIPAVNG</sequence>
<dbReference type="EMBL" id="CAJQZP010001492">
    <property type="protein sequence ID" value="CAG5050841.1"/>
    <property type="molecule type" value="Genomic_DNA"/>
</dbReference>
<dbReference type="AlphaFoldDB" id="A0A8S3Y4B1"/>
<proteinExistence type="predicted"/>
<evidence type="ECO:0000313" key="3">
    <source>
        <dbReference type="Proteomes" id="UP000691718"/>
    </source>
</evidence>
<evidence type="ECO:0000256" key="1">
    <source>
        <dbReference type="SAM" id="MobiDB-lite"/>
    </source>
</evidence>